<dbReference type="EMBL" id="JAGQKY010000281">
    <property type="protein sequence ID" value="MCA9398083.1"/>
    <property type="molecule type" value="Genomic_DNA"/>
</dbReference>
<organism evidence="3 4">
    <name type="scientific">candidate division WWE3 bacterium</name>
    <dbReference type="NCBI Taxonomy" id="2053526"/>
    <lineage>
        <taxon>Bacteria</taxon>
        <taxon>Katanobacteria</taxon>
    </lineage>
</organism>
<comment type="caution">
    <text evidence="3">The sequence shown here is derived from an EMBL/GenBank/DDBJ whole genome shotgun (WGS) entry which is preliminary data.</text>
</comment>
<evidence type="ECO:0000313" key="3">
    <source>
        <dbReference type="EMBL" id="MCA9398083.1"/>
    </source>
</evidence>
<dbReference type="InterPro" id="IPR058205">
    <property type="entry name" value="D-LDH-like"/>
</dbReference>
<sequence>MKLTFFDGLEPAHKDLIESELSGNEIEVIDSTIHEAITSVREDIEVAVVFVYSQVTKDVIQNLPNLKLIVTRSTGFDHIDLQTADTRNIPVCNVPYYGENTVAEHTFALLLALARHIPRAIQRVKTGSFTYDGLRGVDIKD</sequence>
<name>A0A955RXI5_UNCKA</name>
<dbReference type="Proteomes" id="UP000699691">
    <property type="component" value="Unassembled WGS sequence"/>
</dbReference>
<gene>
    <name evidence="3" type="ORF">KC573_04590</name>
</gene>
<dbReference type="Gene3D" id="3.40.50.720">
    <property type="entry name" value="NAD(P)-binding Rossmann-like Domain"/>
    <property type="match status" value="2"/>
</dbReference>
<feature type="domain" description="D-isomer specific 2-hydroxyacid dehydrogenase catalytic" evidence="2">
    <location>
        <begin position="5"/>
        <end position="124"/>
    </location>
</feature>
<keyword evidence="1" id="KW-0520">NAD</keyword>
<dbReference type="Pfam" id="PF00389">
    <property type="entry name" value="2-Hacid_dh"/>
    <property type="match status" value="1"/>
</dbReference>
<protein>
    <submittedName>
        <fullName evidence="3">Hydroxyacid dehydrogenase</fullName>
    </submittedName>
</protein>
<dbReference type="GO" id="GO:0008720">
    <property type="term" value="F:D-lactate dehydrogenase (NAD+) activity"/>
    <property type="evidence" value="ECO:0007669"/>
    <property type="project" value="TreeGrafter"/>
</dbReference>
<dbReference type="AlphaFoldDB" id="A0A955RXI5"/>
<dbReference type="SUPFAM" id="SSF52283">
    <property type="entry name" value="Formate/glycerate dehydrogenase catalytic domain-like"/>
    <property type="match status" value="1"/>
</dbReference>
<evidence type="ECO:0000256" key="1">
    <source>
        <dbReference type="ARBA" id="ARBA00023027"/>
    </source>
</evidence>
<reference evidence="3" key="1">
    <citation type="submission" date="2020-04" db="EMBL/GenBank/DDBJ databases">
        <authorList>
            <person name="Zhang T."/>
        </authorList>
    </citation>
    <scope>NUCLEOTIDE SEQUENCE</scope>
    <source>
        <strain evidence="3">HKST-UBA02</strain>
    </source>
</reference>
<evidence type="ECO:0000259" key="2">
    <source>
        <dbReference type="Pfam" id="PF00389"/>
    </source>
</evidence>
<dbReference type="PANTHER" id="PTHR43026">
    <property type="entry name" value="2-HYDROXYACID DEHYDROGENASE HOMOLOG 1-RELATED"/>
    <property type="match status" value="1"/>
</dbReference>
<proteinExistence type="predicted"/>
<accession>A0A955RXI5</accession>
<reference evidence="3" key="2">
    <citation type="journal article" date="2021" name="Microbiome">
        <title>Successional dynamics and alternative stable states in a saline activated sludge microbial community over 9 years.</title>
        <authorList>
            <person name="Wang Y."/>
            <person name="Ye J."/>
            <person name="Ju F."/>
            <person name="Liu L."/>
            <person name="Boyd J.A."/>
            <person name="Deng Y."/>
            <person name="Parks D.H."/>
            <person name="Jiang X."/>
            <person name="Yin X."/>
            <person name="Woodcroft B.J."/>
            <person name="Tyson G.W."/>
            <person name="Hugenholtz P."/>
            <person name="Polz M.F."/>
            <person name="Zhang T."/>
        </authorList>
    </citation>
    <scope>NUCLEOTIDE SEQUENCE</scope>
    <source>
        <strain evidence="3">HKST-UBA02</strain>
    </source>
</reference>
<feature type="non-terminal residue" evidence="3">
    <location>
        <position position="141"/>
    </location>
</feature>
<evidence type="ECO:0000313" key="4">
    <source>
        <dbReference type="Proteomes" id="UP000699691"/>
    </source>
</evidence>
<dbReference type="InterPro" id="IPR006139">
    <property type="entry name" value="D-isomer_2_OHA_DH_cat_dom"/>
</dbReference>
<dbReference type="PANTHER" id="PTHR43026:SF1">
    <property type="entry name" value="2-HYDROXYACID DEHYDROGENASE HOMOLOG 1-RELATED"/>
    <property type="match status" value="1"/>
</dbReference>
<dbReference type="GO" id="GO:0051287">
    <property type="term" value="F:NAD binding"/>
    <property type="evidence" value="ECO:0007669"/>
    <property type="project" value="InterPro"/>
</dbReference>